<dbReference type="PANTHER" id="PTHR43514">
    <property type="entry name" value="ABC TRANSPORTER I FAMILY MEMBER 10"/>
    <property type="match status" value="1"/>
</dbReference>
<organism evidence="12 13">
    <name type="scientific">Pseudomonas neustonica</name>
    <dbReference type="NCBI Taxonomy" id="2487346"/>
    <lineage>
        <taxon>Bacteria</taxon>
        <taxon>Pseudomonadati</taxon>
        <taxon>Pseudomonadota</taxon>
        <taxon>Gammaproteobacteria</taxon>
        <taxon>Pseudomonadales</taxon>
        <taxon>Pseudomonadaceae</taxon>
        <taxon>Pseudomonas</taxon>
    </lineage>
</organism>
<keyword evidence="5" id="KW-0547">Nucleotide-binding</keyword>
<dbReference type="EC" id="3.6.3.29" evidence="12"/>
<keyword evidence="2" id="KW-1003">Cell membrane</keyword>
<keyword evidence="7" id="KW-1278">Translocase</keyword>
<dbReference type="Pfam" id="PF00005">
    <property type="entry name" value="ABC_tran"/>
    <property type="match status" value="1"/>
</dbReference>
<evidence type="ECO:0000256" key="8">
    <source>
        <dbReference type="ARBA" id="ARBA00023136"/>
    </source>
</evidence>
<keyword evidence="8" id="KW-0472">Membrane</keyword>
<dbReference type="InterPro" id="IPR027417">
    <property type="entry name" value="P-loop_NTPase"/>
</dbReference>
<dbReference type="EMBL" id="RKKU01000002">
    <property type="protein sequence ID" value="ROZ87798.1"/>
    <property type="molecule type" value="Genomic_DNA"/>
</dbReference>
<dbReference type="InterPro" id="IPR017871">
    <property type="entry name" value="ABC_transporter-like_CS"/>
</dbReference>
<evidence type="ECO:0000256" key="7">
    <source>
        <dbReference type="ARBA" id="ARBA00022967"/>
    </source>
</evidence>
<accession>A0ABX9XLP2</accession>
<dbReference type="PANTHER" id="PTHR43514:SF10">
    <property type="entry name" value="MOLYBDENUM IMPORT ATP-BINDING PROTEIN MODC 2"/>
    <property type="match status" value="1"/>
</dbReference>
<dbReference type="NCBIfam" id="TIGR02142">
    <property type="entry name" value="modC_ABC"/>
    <property type="match status" value="1"/>
</dbReference>
<evidence type="ECO:0000313" key="13">
    <source>
        <dbReference type="Proteomes" id="UP000275199"/>
    </source>
</evidence>
<evidence type="ECO:0000256" key="6">
    <source>
        <dbReference type="ARBA" id="ARBA00022840"/>
    </source>
</evidence>
<dbReference type="PROSITE" id="PS50893">
    <property type="entry name" value="ABC_TRANSPORTER_2"/>
    <property type="match status" value="1"/>
</dbReference>
<dbReference type="InterPro" id="IPR005116">
    <property type="entry name" value="Transp-assoc_OB_typ1"/>
</dbReference>
<sequence>MLEARFSLSLDSFTLDVELQLPAHGVTALFGPSGSGKTSLLRCMAGLEHPPQGQLTLNGECWQDSQRGVFVAPHQRAIGYVFQESSLFDHLSVEDNLLFGFKRIAAGERRIRLNQAIELLGIEHLLARMPALLSGGERQRVGIARALLTSPSLLLMDEPLSALDAQRKAEVLPYLQRLPGELQIPIIYVSHAIDEVAQLADHMVLLENGQALASGELNTLLPRLDLPLAQGDNAGVVINGLVTHYDADYQLLSLQLPNSQLSIRVAHQPIAPGQQLRLRVQARDVSLSLSQPEHSSILNLLPAQVVELAAADNPAHLLVRLDLQGTPLLARITRYSSEQLGLYPGQPIWAQIKSVALLG</sequence>
<proteinExistence type="predicted"/>
<dbReference type="RefSeq" id="WP_123888085.1">
    <property type="nucleotide sequence ID" value="NZ_RKKU01000002.1"/>
</dbReference>
<dbReference type="GO" id="GO:0016787">
    <property type="term" value="F:hydrolase activity"/>
    <property type="evidence" value="ECO:0007669"/>
    <property type="project" value="UniProtKB-KW"/>
</dbReference>
<feature type="domain" description="Mop" evidence="11">
    <location>
        <begin position="294"/>
        <end position="359"/>
    </location>
</feature>
<keyword evidence="1" id="KW-0813">Transport</keyword>
<dbReference type="Pfam" id="PF03459">
    <property type="entry name" value="TOBE"/>
    <property type="match status" value="1"/>
</dbReference>
<name>A0ABX9XLP2_9PSED</name>
<evidence type="ECO:0000256" key="3">
    <source>
        <dbReference type="ARBA" id="ARBA00022505"/>
    </source>
</evidence>
<keyword evidence="12" id="KW-0378">Hydrolase</keyword>
<dbReference type="PROSITE" id="PS51866">
    <property type="entry name" value="MOP"/>
    <property type="match status" value="1"/>
</dbReference>
<dbReference type="InterPro" id="IPR008995">
    <property type="entry name" value="Mo/tungstate-bd_C_term_dom"/>
</dbReference>
<dbReference type="InterPro" id="IPR003439">
    <property type="entry name" value="ABC_transporter-like_ATP-bd"/>
</dbReference>
<evidence type="ECO:0000256" key="2">
    <source>
        <dbReference type="ARBA" id="ARBA00022475"/>
    </source>
</evidence>
<feature type="domain" description="ABC transporter" evidence="10">
    <location>
        <begin position="1"/>
        <end position="233"/>
    </location>
</feature>
<evidence type="ECO:0000259" key="10">
    <source>
        <dbReference type="PROSITE" id="PS50893"/>
    </source>
</evidence>
<keyword evidence="6 12" id="KW-0067">ATP-binding</keyword>
<evidence type="ECO:0000313" key="12">
    <source>
        <dbReference type="EMBL" id="ROZ87798.1"/>
    </source>
</evidence>
<evidence type="ECO:0000256" key="4">
    <source>
        <dbReference type="ARBA" id="ARBA00022519"/>
    </source>
</evidence>
<dbReference type="SUPFAM" id="SSF50331">
    <property type="entry name" value="MOP-like"/>
    <property type="match status" value="1"/>
</dbReference>
<dbReference type="PROSITE" id="PS00211">
    <property type="entry name" value="ABC_TRANSPORTER_1"/>
    <property type="match status" value="1"/>
</dbReference>
<keyword evidence="4" id="KW-0997">Cell inner membrane</keyword>
<reference evidence="12 13" key="1">
    <citation type="submission" date="2018-11" db="EMBL/GenBank/DDBJ databases">
        <authorList>
            <person name="Jang G.I."/>
            <person name="Hwang C.Y."/>
        </authorList>
    </citation>
    <scope>NUCLEOTIDE SEQUENCE [LARGE SCALE GENOMIC DNA]</scope>
    <source>
        <strain evidence="12 13">SSM26</strain>
    </source>
</reference>
<evidence type="ECO:0000256" key="5">
    <source>
        <dbReference type="ARBA" id="ARBA00022741"/>
    </source>
</evidence>
<dbReference type="InterPro" id="IPR004606">
    <property type="entry name" value="Mop_domain"/>
</dbReference>
<evidence type="ECO:0000259" key="11">
    <source>
        <dbReference type="PROSITE" id="PS51866"/>
    </source>
</evidence>
<evidence type="ECO:0000256" key="9">
    <source>
        <dbReference type="PROSITE-ProRule" id="PRU01213"/>
    </source>
</evidence>
<dbReference type="SMART" id="SM00382">
    <property type="entry name" value="AAA"/>
    <property type="match status" value="1"/>
</dbReference>
<keyword evidence="3 9" id="KW-0500">Molybdenum</keyword>
<keyword evidence="13" id="KW-1185">Reference proteome</keyword>
<dbReference type="Proteomes" id="UP000275199">
    <property type="component" value="Unassembled WGS sequence"/>
</dbReference>
<dbReference type="InterPro" id="IPR050334">
    <property type="entry name" value="Molybdenum_import_ModC"/>
</dbReference>
<dbReference type="Gene3D" id="3.40.50.300">
    <property type="entry name" value="P-loop containing nucleotide triphosphate hydrolases"/>
    <property type="match status" value="1"/>
</dbReference>
<evidence type="ECO:0000256" key="1">
    <source>
        <dbReference type="ARBA" id="ARBA00022448"/>
    </source>
</evidence>
<gene>
    <name evidence="12" type="primary">modC</name>
    <name evidence="12" type="ORF">EF096_02730</name>
</gene>
<dbReference type="InterPro" id="IPR011868">
    <property type="entry name" value="ModC_ABC_ATP-bd"/>
</dbReference>
<dbReference type="SUPFAM" id="SSF52540">
    <property type="entry name" value="P-loop containing nucleoside triphosphate hydrolases"/>
    <property type="match status" value="1"/>
</dbReference>
<dbReference type="GO" id="GO:0005524">
    <property type="term" value="F:ATP binding"/>
    <property type="evidence" value="ECO:0007669"/>
    <property type="project" value="UniProtKB-KW"/>
</dbReference>
<dbReference type="InterPro" id="IPR003593">
    <property type="entry name" value="AAA+_ATPase"/>
</dbReference>
<comment type="caution">
    <text evidence="12">The sequence shown here is derived from an EMBL/GenBank/DDBJ whole genome shotgun (WGS) entry which is preliminary data.</text>
</comment>
<dbReference type="Gene3D" id="2.40.50.100">
    <property type="match status" value="1"/>
</dbReference>
<protein>
    <submittedName>
        <fullName evidence="12">Molybdenum ABC transporter ATP-binding protein</fullName>
        <ecNumber evidence="12">3.6.3.29</ecNumber>
    </submittedName>
</protein>